<dbReference type="Proteomes" id="UP000325116">
    <property type="component" value="Unassembled WGS sequence"/>
</dbReference>
<gene>
    <name evidence="2" type="ORF">EPJ80_05855</name>
</gene>
<sequence length="155" mass="16765">MNRKFLKIFTLVLFTAFCIGCQNDNVTGGGGTDTLLKGSRYNPENGNYSSSSGTPTNTITVTNNTDGTLQIKGKISASSGETKDINITVLGWESSSSSGNSMEYSLSKVENIQSSETVSSIRITWKKIQSTGKTQIIINIQYSGNYTHYSGNYSN</sequence>
<dbReference type="EMBL" id="SAXT01000004">
    <property type="protein sequence ID" value="TXJ12311.1"/>
    <property type="molecule type" value="Genomic_DNA"/>
</dbReference>
<reference evidence="2 3" key="1">
    <citation type="journal article" date="1992" name="Lakartidningen">
        <title>[Penicillin V and not amoxicillin is the first choice preparation in acute otitis].</title>
        <authorList>
            <person name="Kamme C."/>
            <person name="Lundgren K."/>
            <person name="Prellner K."/>
        </authorList>
    </citation>
    <scope>NUCLEOTIDE SEQUENCE [LARGE SCALE GENOMIC DNA]</scope>
    <source>
        <strain evidence="2 3">W1</strain>
    </source>
</reference>
<protein>
    <submittedName>
        <fullName evidence="2">Uncharacterized protein</fullName>
    </submittedName>
</protein>
<feature type="signal peptide" evidence="1">
    <location>
        <begin position="1"/>
        <end position="20"/>
    </location>
</feature>
<evidence type="ECO:0000256" key="1">
    <source>
        <dbReference type="SAM" id="SignalP"/>
    </source>
</evidence>
<proteinExistence type="predicted"/>
<accession>A0A5C8CIZ0</accession>
<dbReference type="RefSeq" id="WP_147758274.1">
    <property type="nucleotide sequence ID" value="NZ_SAXT01000004.1"/>
</dbReference>
<comment type="caution">
    <text evidence="2">The sequence shown here is derived from an EMBL/GenBank/DDBJ whole genome shotgun (WGS) entry which is preliminary data.</text>
</comment>
<evidence type="ECO:0000313" key="3">
    <source>
        <dbReference type="Proteomes" id="UP000325116"/>
    </source>
</evidence>
<name>A0A5C8CIZ0_9SPIR</name>
<feature type="chain" id="PRO_5022932404" evidence="1">
    <location>
        <begin position="21"/>
        <end position="155"/>
    </location>
</feature>
<dbReference type="AlphaFoldDB" id="A0A5C8CIZ0"/>
<organism evidence="2 3">
    <name type="scientific">Brachyspira aalborgi</name>
    <dbReference type="NCBI Taxonomy" id="29522"/>
    <lineage>
        <taxon>Bacteria</taxon>
        <taxon>Pseudomonadati</taxon>
        <taxon>Spirochaetota</taxon>
        <taxon>Spirochaetia</taxon>
        <taxon>Brachyspirales</taxon>
        <taxon>Brachyspiraceae</taxon>
        <taxon>Brachyspira</taxon>
    </lineage>
</organism>
<keyword evidence="1" id="KW-0732">Signal</keyword>
<evidence type="ECO:0000313" key="2">
    <source>
        <dbReference type="EMBL" id="TXJ12311.1"/>
    </source>
</evidence>